<dbReference type="Proteomes" id="UP000033910">
    <property type="component" value="Unassembled WGS sequence"/>
</dbReference>
<feature type="transmembrane region" description="Helical" evidence="6">
    <location>
        <begin position="114"/>
        <end position="136"/>
    </location>
</feature>
<feature type="transmembrane region" description="Helical" evidence="6">
    <location>
        <begin position="301"/>
        <end position="320"/>
    </location>
</feature>
<feature type="transmembrane region" description="Helical" evidence="6">
    <location>
        <begin position="12"/>
        <end position="33"/>
    </location>
</feature>
<reference evidence="7 8" key="1">
    <citation type="journal article" date="2015" name="Nature">
        <title>rRNA introns, odd ribosomes, and small enigmatic genomes across a large radiation of phyla.</title>
        <authorList>
            <person name="Brown C.T."/>
            <person name="Hug L.A."/>
            <person name="Thomas B.C."/>
            <person name="Sharon I."/>
            <person name="Castelle C.J."/>
            <person name="Singh A."/>
            <person name="Wilkins M.J."/>
            <person name="Williams K.H."/>
            <person name="Banfield J.F."/>
        </authorList>
    </citation>
    <scope>NUCLEOTIDE SEQUENCE [LARGE SCALE GENOMIC DNA]</scope>
</reference>
<proteinExistence type="predicted"/>
<dbReference type="AlphaFoldDB" id="A0A0G1GRS6"/>
<evidence type="ECO:0000256" key="6">
    <source>
        <dbReference type="SAM" id="Phobius"/>
    </source>
</evidence>
<dbReference type="Pfam" id="PF13440">
    <property type="entry name" value="Polysacc_synt_3"/>
    <property type="match status" value="1"/>
</dbReference>
<accession>A0A0G1GRS6</accession>
<sequence length="489" mass="54608">MKELGKWQVISFVSRSLAMLLGLVQTFVIIRVLSVGEWGVVQLAISIGGALGIYQHLGLASASTREISSASDDKEVFKIFVTSAVIRYVITLPIAVGLFFAANYVAVDIYKNAVLVLPIKIYAITLIFQGVQSILNSVISGTKRFKQLFLYQVAIAAASVVIFIPLVLAYRVNGYFYAFFMFNALSSIVLGYIAFEPLRGNMQFPSRSDFKRLFKEIFSISMAIYLVKIIYTNWEKFGNNVLGLFNSPEIIAIFAFALLYAKKLMSISDAVTDVNLPVLSEKYVKDIDDFKKLFTRNFDKIFISVIAAAAFASYWAPEIVSLVVGGDKYKDSYSLISPVMFAFILYSFINIVKSSVLIPAKMVKHMIIGFVLLLTGTAAFFFGTYHNIGALPGMAWGMAFGAVLSFLYINIAIGKKLKFSYFNIDHLVILVQAFSISMVAFLPLNIKIPFFIILFALLIWSFFIPGYLTKSEIKSGFDYAKKFVRALKK</sequence>
<protein>
    <submittedName>
        <fullName evidence="7">Polysaccharide biosynthesis protein</fullName>
    </submittedName>
</protein>
<dbReference type="InterPro" id="IPR050833">
    <property type="entry name" value="Poly_Biosynth_Transport"/>
</dbReference>
<keyword evidence="3 6" id="KW-0812">Transmembrane</keyword>
<feature type="transmembrane region" description="Helical" evidence="6">
    <location>
        <begin position="332"/>
        <end position="351"/>
    </location>
</feature>
<dbReference type="PANTHER" id="PTHR30250:SF11">
    <property type="entry name" value="O-ANTIGEN TRANSPORTER-RELATED"/>
    <property type="match status" value="1"/>
</dbReference>
<evidence type="ECO:0000256" key="1">
    <source>
        <dbReference type="ARBA" id="ARBA00004651"/>
    </source>
</evidence>
<evidence type="ECO:0000256" key="5">
    <source>
        <dbReference type="ARBA" id="ARBA00023136"/>
    </source>
</evidence>
<comment type="subcellular location">
    <subcellularLocation>
        <location evidence="1">Cell membrane</location>
        <topology evidence="1">Multi-pass membrane protein</topology>
    </subcellularLocation>
</comment>
<evidence type="ECO:0000313" key="7">
    <source>
        <dbReference type="EMBL" id="KKT10052.1"/>
    </source>
</evidence>
<evidence type="ECO:0000256" key="2">
    <source>
        <dbReference type="ARBA" id="ARBA00022475"/>
    </source>
</evidence>
<feature type="transmembrane region" description="Helical" evidence="6">
    <location>
        <begin position="79"/>
        <end position="102"/>
    </location>
</feature>
<keyword evidence="5 6" id="KW-0472">Membrane</keyword>
<evidence type="ECO:0000256" key="4">
    <source>
        <dbReference type="ARBA" id="ARBA00022989"/>
    </source>
</evidence>
<feature type="transmembrane region" description="Helical" evidence="6">
    <location>
        <begin position="174"/>
        <end position="195"/>
    </location>
</feature>
<comment type="caution">
    <text evidence="7">The sequence shown here is derived from an EMBL/GenBank/DDBJ whole genome shotgun (WGS) entry which is preliminary data.</text>
</comment>
<dbReference type="GO" id="GO:0005886">
    <property type="term" value="C:plasma membrane"/>
    <property type="evidence" value="ECO:0007669"/>
    <property type="project" value="UniProtKB-SubCell"/>
</dbReference>
<feature type="transmembrane region" description="Helical" evidence="6">
    <location>
        <begin position="448"/>
        <end position="468"/>
    </location>
</feature>
<keyword evidence="2" id="KW-1003">Cell membrane</keyword>
<organism evidence="7 8">
    <name type="scientific">candidate division WWE3 bacterium GW2011_GWB2_43_22</name>
    <dbReference type="NCBI Taxonomy" id="1619118"/>
    <lineage>
        <taxon>Bacteria</taxon>
        <taxon>Katanobacteria</taxon>
    </lineage>
</organism>
<feature type="transmembrane region" description="Helical" evidence="6">
    <location>
        <begin position="148"/>
        <end position="168"/>
    </location>
</feature>
<name>A0A0G1GRS6_UNCKA</name>
<dbReference type="PANTHER" id="PTHR30250">
    <property type="entry name" value="PST FAMILY PREDICTED COLANIC ACID TRANSPORTER"/>
    <property type="match status" value="1"/>
</dbReference>
<evidence type="ECO:0000256" key="3">
    <source>
        <dbReference type="ARBA" id="ARBA00022692"/>
    </source>
</evidence>
<evidence type="ECO:0000313" key="8">
    <source>
        <dbReference type="Proteomes" id="UP000033910"/>
    </source>
</evidence>
<gene>
    <name evidence="7" type="ORF">UV89_C0029G0006</name>
</gene>
<feature type="transmembrane region" description="Helical" evidence="6">
    <location>
        <begin position="421"/>
        <end position="442"/>
    </location>
</feature>
<feature type="transmembrane region" description="Helical" evidence="6">
    <location>
        <begin position="216"/>
        <end position="234"/>
    </location>
</feature>
<feature type="transmembrane region" description="Helical" evidence="6">
    <location>
        <begin position="363"/>
        <end position="382"/>
    </location>
</feature>
<feature type="transmembrane region" description="Helical" evidence="6">
    <location>
        <begin position="240"/>
        <end position="261"/>
    </location>
</feature>
<dbReference type="EMBL" id="LCGF01000029">
    <property type="protein sequence ID" value="KKT10052.1"/>
    <property type="molecule type" value="Genomic_DNA"/>
</dbReference>
<feature type="transmembrane region" description="Helical" evidence="6">
    <location>
        <begin position="388"/>
        <end position="409"/>
    </location>
</feature>
<feature type="transmembrane region" description="Helical" evidence="6">
    <location>
        <begin position="39"/>
        <end position="59"/>
    </location>
</feature>
<keyword evidence="4 6" id="KW-1133">Transmembrane helix</keyword>